<comment type="caution">
    <text evidence="8">The sequence shown here is derived from an EMBL/GenBank/DDBJ whole genome shotgun (WGS) entry which is preliminary data.</text>
</comment>
<dbReference type="GO" id="GO:0005886">
    <property type="term" value="C:plasma membrane"/>
    <property type="evidence" value="ECO:0007669"/>
    <property type="project" value="UniProtKB-SubCell"/>
</dbReference>
<keyword evidence="3 6" id="KW-0812">Transmembrane</keyword>
<comment type="subcellular location">
    <subcellularLocation>
        <location evidence="1">Cell membrane</location>
        <topology evidence="1">Multi-pass membrane protein</topology>
    </subcellularLocation>
</comment>
<evidence type="ECO:0000256" key="6">
    <source>
        <dbReference type="SAM" id="Phobius"/>
    </source>
</evidence>
<feature type="transmembrane region" description="Helical" evidence="6">
    <location>
        <begin position="355"/>
        <end position="376"/>
    </location>
</feature>
<accession>E7GC68</accession>
<keyword evidence="9" id="KW-1185">Reference proteome</keyword>
<reference evidence="8 9" key="1">
    <citation type="submission" date="2010-12" db="EMBL/GenBank/DDBJ databases">
        <title>The Genome Sequence of Coprobacillus sp. strain 29_1.</title>
        <authorList>
            <consortium name="The Broad Institute Genome Sequencing Platform"/>
            <person name="Earl A."/>
            <person name="Ward D."/>
            <person name="Feldgarden M."/>
            <person name="Gevers D."/>
            <person name="Daigneault M."/>
            <person name="Sibley C.D."/>
            <person name="White A."/>
            <person name="Strauss J."/>
            <person name="Allen-Vercoe E."/>
            <person name="Young S.K."/>
            <person name="Zeng Q."/>
            <person name="Gargeya S."/>
            <person name="Fitzgerald M."/>
            <person name="Haas B."/>
            <person name="Abouelleil A."/>
            <person name="Alvarado L."/>
            <person name="Arachchi H.M."/>
            <person name="Berlin A."/>
            <person name="Brown A."/>
            <person name="Chapman S.B."/>
            <person name="Chen Z."/>
            <person name="Dunbar C."/>
            <person name="Freedman E."/>
            <person name="Gearin G."/>
            <person name="Gellesch M."/>
            <person name="Goldberg J."/>
            <person name="Griggs A."/>
            <person name="Gujja S."/>
            <person name="Heilman E."/>
            <person name="Heiman D."/>
            <person name="Howarth C."/>
            <person name="Larson L."/>
            <person name="Lui A."/>
            <person name="MacDonald P.J.P."/>
            <person name="Mehta T."/>
            <person name="Montmayeur A."/>
            <person name="Murphy C."/>
            <person name="Neiman D."/>
            <person name="Pearson M."/>
            <person name="Priest M."/>
            <person name="Roberts A."/>
            <person name="Saif S."/>
            <person name="Shea T."/>
            <person name="Shenoy N."/>
            <person name="Sisk P."/>
            <person name="Stolte C."/>
            <person name="Sykes S."/>
            <person name="White J."/>
            <person name="Yandava C."/>
            <person name="Nusbaum C."/>
            <person name="Birren B."/>
        </authorList>
    </citation>
    <scope>NUCLEOTIDE SEQUENCE [LARGE SCALE GENOMIC DNA]</scope>
    <source>
        <strain evidence="8 9">29_1</strain>
    </source>
</reference>
<dbReference type="eggNOG" id="COG0842">
    <property type="taxonomic scope" value="Bacteria"/>
</dbReference>
<dbReference type="GO" id="GO:0140359">
    <property type="term" value="F:ABC-type transporter activity"/>
    <property type="evidence" value="ECO:0007669"/>
    <property type="project" value="InterPro"/>
</dbReference>
<dbReference type="PANTHER" id="PTHR30294">
    <property type="entry name" value="MEMBRANE COMPONENT OF ABC TRANSPORTER YHHJ-RELATED"/>
    <property type="match status" value="1"/>
</dbReference>
<dbReference type="STRING" id="100884.GCA_000269565_00011"/>
<feature type="transmembrane region" description="Helical" evidence="6">
    <location>
        <begin position="230"/>
        <end position="254"/>
    </location>
</feature>
<dbReference type="GeneID" id="78227949"/>
<evidence type="ECO:0000313" key="8">
    <source>
        <dbReference type="EMBL" id="EFW04077.1"/>
    </source>
</evidence>
<sequence>MIVFKNYLKVAKSFLPIIIVYTLIFVGIATISSTSGAQNTDAFEASESRIAFINHDQESSFINSFQKYIKENAEYVNIQDSDEELRDALFFRKVDYIMIIPKGFTDDFLNNKDVKIETMEVPDSYNSMYSKTLMNKYLNTAKLYLKADITDDKLTQYVSRDLNIHTDVDFHNVVVDNNIAKATTFYNFANYTLLAIIIVVVSMVMISFNEEKIRRRNLVSSISYQSFNRQLLLGNIITSIGVWSLYVIASFALYGETMLTNAGLLLILNSFVLVIFILVFSFFLTTVTHNRELVSGISTVVGLGTSFIAGAFVPQEFLAPFVLNIAKLTPSYWFIDGNNKIASLAGYSWTDLQPIIMNMAIILGFAVLFYILIQLVSRLKLKKS</sequence>
<feature type="transmembrane region" description="Helical" evidence="6">
    <location>
        <begin position="188"/>
        <end position="209"/>
    </location>
</feature>
<keyword evidence="4 6" id="KW-1133">Transmembrane helix</keyword>
<feature type="domain" description="ABC-2 type transporter transmembrane" evidence="7">
    <location>
        <begin position="12"/>
        <end position="372"/>
    </location>
</feature>
<evidence type="ECO:0000256" key="1">
    <source>
        <dbReference type="ARBA" id="ARBA00004651"/>
    </source>
</evidence>
<dbReference type="EMBL" id="ADKX01000039">
    <property type="protein sequence ID" value="EFW04077.1"/>
    <property type="molecule type" value="Genomic_DNA"/>
</dbReference>
<dbReference type="RefSeq" id="WP_008789448.1">
    <property type="nucleotide sequence ID" value="NZ_AKCB01000001.1"/>
</dbReference>
<feature type="transmembrane region" description="Helical" evidence="6">
    <location>
        <begin position="12"/>
        <end position="31"/>
    </location>
</feature>
<dbReference type="InterPro" id="IPR013525">
    <property type="entry name" value="ABC2_TM"/>
</dbReference>
<organism evidence="8 9">
    <name type="scientific">Coprobacillus cateniformis</name>
    <dbReference type="NCBI Taxonomy" id="100884"/>
    <lineage>
        <taxon>Bacteria</taxon>
        <taxon>Bacillati</taxon>
        <taxon>Bacillota</taxon>
        <taxon>Erysipelotrichia</taxon>
        <taxon>Erysipelotrichales</taxon>
        <taxon>Coprobacillaceae</taxon>
        <taxon>Coprobacillus</taxon>
    </lineage>
</organism>
<dbReference type="PANTHER" id="PTHR30294:SF29">
    <property type="entry name" value="MULTIDRUG ABC TRANSPORTER PERMEASE YBHS-RELATED"/>
    <property type="match status" value="1"/>
</dbReference>
<dbReference type="Gene3D" id="3.40.1710.10">
    <property type="entry name" value="abc type-2 transporter like domain"/>
    <property type="match status" value="1"/>
</dbReference>
<dbReference type="OrthoDB" id="9774039at2"/>
<evidence type="ECO:0000256" key="4">
    <source>
        <dbReference type="ARBA" id="ARBA00022989"/>
    </source>
</evidence>
<evidence type="ECO:0000259" key="7">
    <source>
        <dbReference type="Pfam" id="PF12698"/>
    </source>
</evidence>
<feature type="transmembrane region" description="Helical" evidence="6">
    <location>
        <begin position="293"/>
        <end position="313"/>
    </location>
</feature>
<evidence type="ECO:0000256" key="3">
    <source>
        <dbReference type="ARBA" id="ARBA00022692"/>
    </source>
</evidence>
<keyword evidence="5 6" id="KW-0472">Membrane</keyword>
<name>E7GC68_9FIRM</name>
<evidence type="ECO:0000256" key="5">
    <source>
        <dbReference type="ARBA" id="ARBA00023136"/>
    </source>
</evidence>
<evidence type="ECO:0000256" key="2">
    <source>
        <dbReference type="ARBA" id="ARBA00022475"/>
    </source>
</evidence>
<feature type="transmembrane region" description="Helical" evidence="6">
    <location>
        <begin position="266"/>
        <end position="286"/>
    </location>
</feature>
<dbReference type="Pfam" id="PF12698">
    <property type="entry name" value="ABC2_membrane_3"/>
    <property type="match status" value="1"/>
</dbReference>
<dbReference type="AlphaFoldDB" id="E7GC68"/>
<protein>
    <recommendedName>
        <fullName evidence="7">ABC-2 type transporter transmembrane domain-containing protein</fullName>
    </recommendedName>
</protein>
<dbReference type="HOGENOM" id="CLU_051632_1_0_9"/>
<keyword evidence="2" id="KW-1003">Cell membrane</keyword>
<dbReference type="Proteomes" id="UP000003157">
    <property type="component" value="Unassembled WGS sequence"/>
</dbReference>
<gene>
    <name evidence="8" type="ORF">HMPREF9488_02360</name>
</gene>
<evidence type="ECO:0000313" key="9">
    <source>
        <dbReference type="Proteomes" id="UP000003157"/>
    </source>
</evidence>
<proteinExistence type="predicted"/>
<dbReference type="InterPro" id="IPR051449">
    <property type="entry name" value="ABC-2_transporter_component"/>
</dbReference>